<organism evidence="6 7">
    <name type="scientific">Ciona intestinalis</name>
    <name type="common">Transparent sea squirt</name>
    <name type="synonym">Ascidia intestinalis</name>
    <dbReference type="NCBI Taxonomy" id="7719"/>
    <lineage>
        <taxon>Eukaryota</taxon>
        <taxon>Metazoa</taxon>
        <taxon>Chordata</taxon>
        <taxon>Tunicata</taxon>
        <taxon>Ascidiacea</taxon>
        <taxon>Phlebobranchia</taxon>
        <taxon>Cionidae</taxon>
        <taxon>Ciona</taxon>
    </lineage>
</organism>
<evidence type="ECO:0000256" key="4">
    <source>
        <dbReference type="SAM" id="SignalP"/>
    </source>
</evidence>
<sequence>MVLLRYKIIVLFLSYNVILAKEYSSFKETEEKLKNEYFVPVENWKYSEGAGWREPTVFVPIFVRNKAHALPYFLKCLYDLNYPKKRLSLWIVTDHNSDNSSQILEKWTNTVKHEYHDLVFEKPDTEWFYKEQKGNLHWPEERHIKMLQLRQQALEKARKMWSDFILYLDADNMLINPHTLQHLISRDLTIVAPMLTTIASYANFWADQDENGYYKRADNYFEIRNRETVGVFEVPMVHSTFLVNLVARKSRKLRFWPLHEDYYLLVDDIIVFSIHAKLADIPLYIDNTHIYGCMPIPLKHDQSLREEVETFTHFIMEIMTEPPVGIGIEIQPVDYLKPVFHNTSLGFDKIFMINLERREDRYYRMSKALELQGIEFTHFKAVDSKTLNTTYLKHMGIDMLPGYVDPYRERTLTRGEIGCFLSHYFIWQEVVKNKLDQVIVFEDDLRFEISFNRRLKNVMQEIEDAKLEWDLIYIGRKRMQIKEPEKSVPDCPLLVEADYSYWTLAYILSNSGAQKLLAGKPLHRMVPVDEYLPIMFNKHPIEKYMTPFEKRDLKAFSVNPLLIYPTHYTGQINYFSDTETSSIWEDVHASKEEL</sequence>
<evidence type="ECO:0000259" key="5">
    <source>
        <dbReference type="Pfam" id="PF01755"/>
    </source>
</evidence>
<keyword evidence="4" id="KW-0732">Signal</keyword>
<reference evidence="6" key="3">
    <citation type="submission" date="2025-08" db="UniProtKB">
        <authorList>
            <consortium name="Ensembl"/>
        </authorList>
    </citation>
    <scope>IDENTIFICATION</scope>
</reference>
<proteinExistence type="inferred from homology"/>
<dbReference type="GeneTree" id="ENSGT01030000234558"/>
<feature type="domain" description="Glycosyl transferase family 25" evidence="5">
    <location>
        <begin position="348"/>
        <end position="530"/>
    </location>
</feature>
<dbReference type="CDD" id="cd06532">
    <property type="entry name" value="Glyco_transf_25"/>
    <property type="match status" value="1"/>
</dbReference>
<dbReference type="HOGENOM" id="CLU_024037_2_0_1"/>
<dbReference type="KEGG" id="cin:100183994"/>
<keyword evidence="2" id="KW-0328">Glycosyltransferase</keyword>
<dbReference type="Pfam" id="PF13704">
    <property type="entry name" value="Glyco_tranf_2_4"/>
    <property type="match status" value="1"/>
</dbReference>
<gene>
    <name evidence="6" type="primary">LOC100183994</name>
</gene>
<dbReference type="GeneID" id="100183994"/>
<name>H2XPJ9_CIOIN</name>
<dbReference type="OrthoDB" id="47375at2759"/>
<dbReference type="Gene3D" id="3.90.550.10">
    <property type="entry name" value="Spore Coat Polysaccharide Biosynthesis Protein SpsA, Chain A"/>
    <property type="match status" value="1"/>
</dbReference>
<comment type="similarity">
    <text evidence="1">Belongs to the glycosyltransferase 25 family.</text>
</comment>
<evidence type="ECO:0000256" key="2">
    <source>
        <dbReference type="ARBA" id="ARBA00022676"/>
    </source>
</evidence>
<reference evidence="7" key="1">
    <citation type="journal article" date="2002" name="Science">
        <title>The draft genome of Ciona intestinalis: insights into chordate and vertebrate origins.</title>
        <authorList>
            <person name="Dehal P."/>
            <person name="Satou Y."/>
            <person name="Campbell R.K."/>
            <person name="Chapman J."/>
            <person name="Degnan B."/>
            <person name="De Tomaso A."/>
            <person name="Davidson B."/>
            <person name="Di Gregorio A."/>
            <person name="Gelpke M."/>
            <person name="Goodstein D.M."/>
            <person name="Harafuji N."/>
            <person name="Hastings K.E."/>
            <person name="Ho I."/>
            <person name="Hotta K."/>
            <person name="Huang W."/>
            <person name="Kawashima T."/>
            <person name="Lemaire P."/>
            <person name="Martinez D."/>
            <person name="Meinertzhagen I.A."/>
            <person name="Necula S."/>
            <person name="Nonaka M."/>
            <person name="Putnam N."/>
            <person name="Rash S."/>
            <person name="Saiga H."/>
            <person name="Satake M."/>
            <person name="Terry A."/>
            <person name="Yamada L."/>
            <person name="Wang H.G."/>
            <person name="Awazu S."/>
            <person name="Azumi K."/>
            <person name="Boore J."/>
            <person name="Branno M."/>
            <person name="Chin-Bow S."/>
            <person name="DeSantis R."/>
            <person name="Doyle S."/>
            <person name="Francino P."/>
            <person name="Keys D.N."/>
            <person name="Haga S."/>
            <person name="Hayashi H."/>
            <person name="Hino K."/>
            <person name="Imai K.S."/>
            <person name="Inaba K."/>
            <person name="Kano S."/>
            <person name="Kobayashi K."/>
            <person name="Kobayashi M."/>
            <person name="Lee B.I."/>
            <person name="Makabe K.W."/>
            <person name="Manohar C."/>
            <person name="Matassi G."/>
            <person name="Medina M."/>
            <person name="Mochizuki Y."/>
            <person name="Mount S."/>
            <person name="Morishita T."/>
            <person name="Miura S."/>
            <person name="Nakayama A."/>
            <person name="Nishizaka S."/>
            <person name="Nomoto H."/>
            <person name="Ohta F."/>
            <person name="Oishi K."/>
            <person name="Rigoutsos I."/>
            <person name="Sano M."/>
            <person name="Sasaki A."/>
            <person name="Sasakura Y."/>
            <person name="Shoguchi E."/>
            <person name="Shin-i T."/>
            <person name="Spagnuolo A."/>
            <person name="Stainier D."/>
            <person name="Suzuki M.M."/>
            <person name="Tassy O."/>
            <person name="Takatori N."/>
            <person name="Tokuoka M."/>
            <person name="Yagi K."/>
            <person name="Yoshizaki F."/>
            <person name="Wada S."/>
            <person name="Zhang C."/>
            <person name="Hyatt P.D."/>
            <person name="Larimer F."/>
            <person name="Detter C."/>
            <person name="Doggett N."/>
            <person name="Glavina T."/>
            <person name="Hawkins T."/>
            <person name="Richardson P."/>
            <person name="Lucas S."/>
            <person name="Kohara Y."/>
            <person name="Levine M."/>
            <person name="Satoh N."/>
            <person name="Rokhsar D.S."/>
        </authorList>
    </citation>
    <scope>NUCLEOTIDE SEQUENCE [LARGE SCALE GENOMIC DNA]</scope>
</reference>
<dbReference type="OMA" id="QRVYHYV"/>
<dbReference type="InterPro" id="IPR050757">
    <property type="entry name" value="Collagen_mod_GT25"/>
</dbReference>
<reference evidence="6" key="4">
    <citation type="submission" date="2025-09" db="UniProtKB">
        <authorList>
            <consortium name="Ensembl"/>
        </authorList>
    </citation>
    <scope>IDENTIFICATION</scope>
</reference>
<protein>
    <submittedName>
        <fullName evidence="6">Procollagen galactosyltransferase 1</fullName>
    </submittedName>
</protein>
<feature type="signal peptide" evidence="4">
    <location>
        <begin position="1"/>
        <end position="20"/>
    </location>
</feature>
<dbReference type="EMBL" id="EAAA01001075">
    <property type="status" value="NOT_ANNOTATED_CDS"/>
    <property type="molecule type" value="Genomic_DNA"/>
</dbReference>
<dbReference type="Pfam" id="PF01755">
    <property type="entry name" value="Glyco_transf_25"/>
    <property type="match status" value="1"/>
</dbReference>
<dbReference type="Proteomes" id="UP000008144">
    <property type="component" value="Chromosome 13"/>
</dbReference>
<dbReference type="InterPro" id="IPR029044">
    <property type="entry name" value="Nucleotide-diphossugar_trans"/>
</dbReference>
<dbReference type="InParanoid" id="H2XPJ9"/>
<dbReference type="CDD" id="cd00761">
    <property type="entry name" value="Glyco_tranf_GTA_type"/>
    <property type="match status" value="1"/>
</dbReference>
<dbReference type="GO" id="GO:0050211">
    <property type="term" value="F:procollagen galactosyltransferase activity"/>
    <property type="evidence" value="ECO:0000318"/>
    <property type="project" value="GO_Central"/>
</dbReference>
<dbReference type="SUPFAM" id="SSF53448">
    <property type="entry name" value="Nucleotide-diphospho-sugar transferases"/>
    <property type="match status" value="1"/>
</dbReference>
<accession>A0A1W2WEQ5</accession>
<keyword evidence="3" id="KW-0808">Transferase</keyword>
<dbReference type="RefSeq" id="XP_002129882.1">
    <property type="nucleotide sequence ID" value="XM_002129846.4"/>
</dbReference>
<accession>H2XPJ9</accession>
<feature type="chain" id="PRO_5014093503" evidence="4">
    <location>
        <begin position="21"/>
        <end position="594"/>
    </location>
</feature>
<dbReference type="AlphaFoldDB" id="H2XPJ9"/>
<evidence type="ECO:0000256" key="3">
    <source>
        <dbReference type="ARBA" id="ARBA00022679"/>
    </source>
</evidence>
<dbReference type="PANTHER" id="PTHR10730:SF53">
    <property type="entry name" value="GLYCOSYLTRANSFERASE 25 FAMILY MEMBER"/>
    <property type="match status" value="1"/>
</dbReference>
<dbReference type="Ensembl" id="ENSCINT00000034476.1">
    <property type="protein sequence ID" value="ENSCINP00000031583.1"/>
    <property type="gene ID" value="ENSCING00000022628.1"/>
</dbReference>
<dbReference type="PANTHER" id="PTHR10730">
    <property type="entry name" value="PROCOLLAGEN-LYSINE,2-OXOGLUTARATE 5-DIOXYGENASE/GLYCOSYLTRANSFERASE 25 FAMILY MEMBER"/>
    <property type="match status" value="1"/>
</dbReference>
<dbReference type="STRING" id="7719.ENSCINP00000031583"/>
<evidence type="ECO:0000256" key="1">
    <source>
        <dbReference type="ARBA" id="ARBA00006721"/>
    </source>
</evidence>
<reference evidence="6" key="2">
    <citation type="journal article" date="2008" name="Genome Biol.">
        <title>Improved genome assembly and evidence-based global gene model set for the chordate Ciona intestinalis: new insight into intron and operon populations.</title>
        <authorList>
            <person name="Satou Y."/>
            <person name="Mineta K."/>
            <person name="Ogasawara M."/>
            <person name="Sasakura Y."/>
            <person name="Shoguchi E."/>
            <person name="Ueno K."/>
            <person name="Yamada L."/>
            <person name="Matsumoto J."/>
            <person name="Wasserscheid J."/>
            <person name="Dewar K."/>
            <person name="Wiley G.B."/>
            <person name="Macmil S.L."/>
            <person name="Roe B.A."/>
            <person name="Zeller R.W."/>
            <person name="Hastings K.E."/>
            <person name="Lemaire P."/>
            <person name="Lindquist E."/>
            <person name="Endo T."/>
            <person name="Hotta K."/>
            <person name="Inaba K."/>
        </authorList>
    </citation>
    <scope>NUCLEOTIDE SEQUENCE [LARGE SCALE GENOMIC DNA]</scope>
    <source>
        <strain evidence="6">wild type</strain>
    </source>
</reference>
<evidence type="ECO:0000313" key="6">
    <source>
        <dbReference type="Ensembl" id="ENSCINP00000031583.1"/>
    </source>
</evidence>
<evidence type="ECO:0000313" key="7">
    <source>
        <dbReference type="Proteomes" id="UP000008144"/>
    </source>
</evidence>
<keyword evidence="7" id="KW-1185">Reference proteome</keyword>
<dbReference type="InterPro" id="IPR002654">
    <property type="entry name" value="Glyco_trans_25"/>
</dbReference>
<dbReference type="FunCoup" id="H2XPJ9">
    <property type="interactions" value="36"/>
</dbReference>